<dbReference type="Pfam" id="PF00001">
    <property type="entry name" value="7tm_1"/>
    <property type="match status" value="2"/>
</dbReference>
<dbReference type="PANTHER" id="PTHR24243">
    <property type="entry name" value="G-PROTEIN COUPLED RECEPTOR"/>
    <property type="match status" value="1"/>
</dbReference>
<comment type="caution">
    <text evidence="11">The sequence shown here is derived from an EMBL/GenBank/DDBJ whole genome shotgun (WGS) entry which is preliminary data.</text>
</comment>
<evidence type="ECO:0000256" key="3">
    <source>
        <dbReference type="ARBA" id="ARBA00022989"/>
    </source>
</evidence>
<keyword evidence="2 8" id="KW-0812">Transmembrane</keyword>
<feature type="transmembrane region" description="Helical" evidence="9">
    <location>
        <begin position="353"/>
        <end position="375"/>
    </location>
</feature>
<feature type="transmembrane region" description="Helical" evidence="9">
    <location>
        <begin position="28"/>
        <end position="50"/>
    </location>
</feature>
<comment type="subcellular location">
    <subcellularLocation>
        <location evidence="1">Membrane</location>
        <topology evidence="1">Multi-pass membrane protein</topology>
    </subcellularLocation>
</comment>
<evidence type="ECO:0000256" key="8">
    <source>
        <dbReference type="RuleBase" id="RU000688"/>
    </source>
</evidence>
<dbReference type="PROSITE" id="PS00237">
    <property type="entry name" value="G_PROTEIN_RECEP_F1_1"/>
    <property type="match status" value="2"/>
</dbReference>
<accession>A0AAU9WVV3</accession>
<sequence length="647" mass="73165">MLANVTTTMNGTQATNCLDPSVVKKGNTFAFCLLFVVSLVGNTLIGVIIYRTKSLRKPVNFFIANMAVSDLLIPIFLFPMKLVGLYTESWKGGDGPFGQSLCKLVHFSVDASAVVSIQSLVLIAVDRFGGVVVPLRAPLISSKKCRFYILATWIIAVAVQCPNLFALKVVEYPGGLRCYLLWNDAFGESFSYQDYILTKHIVFLFIPLILIAVLYFLIALRIKSRKVPRDYSFNARRQGLRRHRNALRMFIAIVFVFAICWLPFSVIWRLDGVKLSCSFQYFQLIAYFLAISNCAINPCICFISNANYRQALTNLFSCFSDSPRAYKAVVNATVDVYKLFLNRMHEATRIGLTFYHCLIFVVSLIGNIIIGIIVYRTKSMQNPSNFFIANMAMSDLILPIFHFPYFVTKINFGWLTSGPLGQALCKLVFFLPNTSSLVSIQSLVLIAVDRFGAVFFPLRSSLISSKQCWLFILATWIIGAAVHIPDLLSLKLVENQEGLSCEHKWNDAFGDSSSFRNYAVPMLIVFWLAPMVLIAIIYMTVFFKLKSQRIPGEKSANARALRLRRERNVLKMSIAIVLTFAVCWLPNTICWFLFFYPSDGDMTASRGFHYFIVISILLRISNCALNPCICFIFSGNYRQGLKKLLRC</sequence>
<protein>
    <recommendedName>
        <fullName evidence="10">G-protein coupled receptors family 1 profile domain-containing protein</fullName>
    </recommendedName>
</protein>
<keyword evidence="7 8" id="KW-0807">Transducer</keyword>
<dbReference type="Gene3D" id="1.20.1070.10">
    <property type="entry name" value="Rhodopsin 7-helix transmembrane proteins"/>
    <property type="match status" value="2"/>
</dbReference>
<dbReference type="FunFam" id="1.20.1070.10:FF:000291">
    <property type="entry name" value="Predicted protein"/>
    <property type="match status" value="2"/>
</dbReference>
<feature type="non-terminal residue" evidence="11">
    <location>
        <position position="647"/>
    </location>
</feature>
<comment type="similarity">
    <text evidence="8">Belongs to the G-protein coupled receptor 1 family.</text>
</comment>
<dbReference type="GO" id="GO:0004930">
    <property type="term" value="F:G protein-coupled receptor activity"/>
    <property type="evidence" value="ECO:0007669"/>
    <property type="project" value="UniProtKB-KW"/>
</dbReference>
<reference evidence="11 12" key="1">
    <citation type="submission" date="2022-05" db="EMBL/GenBank/DDBJ databases">
        <authorList>
            <consortium name="Genoscope - CEA"/>
            <person name="William W."/>
        </authorList>
    </citation>
    <scope>NUCLEOTIDE SEQUENCE [LARGE SCALE GENOMIC DNA]</scope>
</reference>
<feature type="transmembrane region" description="Helical" evidence="9">
    <location>
        <begin position="201"/>
        <end position="220"/>
    </location>
</feature>
<dbReference type="InterPro" id="IPR000276">
    <property type="entry name" value="GPCR_Rhodpsn"/>
</dbReference>
<keyword evidence="3 9" id="KW-1133">Transmembrane helix</keyword>
<dbReference type="CDD" id="cd00637">
    <property type="entry name" value="7tm_classA_rhodopsin-like"/>
    <property type="match status" value="2"/>
</dbReference>
<dbReference type="AlphaFoldDB" id="A0AAU9WVV3"/>
<gene>
    <name evidence="11" type="ORF">PMEA_00012867</name>
</gene>
<dbReference type="SMART" id="SM01381">
    <property type="entry name" value="7TM_GPCR_Srsx"/>
    <property type="match status" value="1"/>
</dbReference>
<evidence type="ECO:0000256" key="1">
    <source>
        <dbReference type="ARBA" id="ARBA00004141"/>
    </source>
</evidence>
<dbReference type="GO" id="GO:0016020">
    <property type="term" value="C:membrane"/>
    <property type="evidence" value="ECO:0007669"/>
    <property type="project" value="UniProtKB-SubCell"/>
</dbReference>
<dbReference type="PROSITE" id="PS50262">
    <property type="entry name" value="G_PROTEIN_RECEP_F1_2"/>
    <property type="match status" value="2"/>
</dbReference>
<evidence type="ECO:0000256" key="2">
    <source>
        <dbReference type="ARBA" id="ARBA00022692"/>
    </source>
</evidence>
<evidence type="ECO:0000256" key="7">
    <source>
        <dbReference type="ARBA" id="ARBA00023224"/>
    </source>
</evidence>
<feature type="domain" description="G-protein coupled receptors family 1 profile" evidence="10">
    <location>
        <begin position="366"/>
        <end position="630"/>
    </location>
</feature>
<feature type="transmembrane region" description="Helical" evidence="9">
    <location>
        <begin position="468"/>
        <end position="485"/>
    </location>
</feature>
<proteinExistence type="inferred from homology"/>
<keyword evidence="12" id="KW-1185">Reference proteome</keyword>
<evidence type="ECO:0000313" key="12">
    <source>
        <dbReference type="Proteomes" id="UP001159428"/>
    </source>
</evidence>
<dbReference type="SUPFAM" id="SSF81321">
    <property type="entry name" value="Family A G protein-coupled receptor-like"/>
    <property type="match status" value="2"/>
</dbReference>
<evidence type="ECO:0000256" key="9">
    <source>
        <dbReference type="SAM" id="Phobius"/>
    </source>
</evidence>
<feature type="transmembrane region" description="Helical" evidence="9">
    <location>
        <begin position="569"/>
        <end position="596"/>
    </location>
</feature>
<name>A0AAU9WVV3_9CNID</name>
<feature type="transmembrane region" description="Helical" evidence="9">
    <location>
        <begin position="147"/>
        <end position="167"/>
    </location>
</feature>
<evidence type="ECO:0000256" key="6">
    <source>
        <dbReference type="ARBA" id="ARBA00023170"/>
    </source>
</evidence>
<dbReference type="Proteomes" id="UP001159428">
    <property type="component" value="Unassembled WGS sequence"/>
</dbReference>
<evidence type="ECO:0000313" key="11">
    <source>
        <dbReference type="EMBL" id="CAH3127083.1"/>
    </source>
</evidence>
<evidence type="ECO:0000256" key="4">
    <source>
        <dbReference type="ARBA" id="ARBA00023040"/>
    </source>
</evidence>
<dbReference type="PRINTS" id="PR00237">
    <property type="entry name" value="GPCRRHODOPSN"/>
</dbReference>
<keyword evidence="5 9" id="KW-0472">Membrane</keyword>
<dbReference type="InterPro" id="IPR017452">
    <property type="entry name" value="GPCR_Rhodpsn_7TM"/>
</dbReference>
<keyword evidence="4 8" id="KW-0297">G-protein coupled receptor</keyword>
<feature type="transmembrane region" description="Helical" evidence="9">
    <location>
        <begin position="62"/>
        <end position="80"/>
    </location>
</feature>
<organism evidence="11 12">
    <name type="scientific">Pocillopora meandrina</name>
    <dbReference type="NCBI Taxonomy" id="46732"/>
    <lineage>
        <taxon>Eukaryota</taxon>
        <taxon>Metazoa</taxon>
        <taxon>Cnidaria</taxon>
        <taxon>Anthozoa</taxon>
        <taxon>Hexacorallia</taxon>
        <taxon>Scleractinia</taxon>
        <taxon>Astrocoeniina</taxon>
        <taxon>Pocilloporidae</taxon>
        <taxon>Pocillopora</taxon>
    </lineage>
</organism>
<evidence type="ECO:0000256" key="5">
    <source>
        <dbReference type="ARBA" id="ARBA00023136"/>
    </source>
</evidence>
<evidence type="ECO:0000259" key="10">
    <source>
        <dbReference type="PROSITE" id="PS50262"/>
    </source>
</evidence>
<feature type="transmembrane region" description="Helical" evidence="9">
    <location>
        <begin position="113"/>
        <end position="135"/>
    </location>
</feature>
<feature type="domain" description="G-protein coupled receptors family 1 profile" evidence="10">
    <location>
        <begin position="41"/>
        <end position="301"/>
    </location>
</feature>
<keyword evidence="6 8" id="KW-0675">Receptor</keyword>
<dbReference type="EMBL" id="CALNXJ010000022">
    <property type="protein sequence ID" value="CAH3127083.1"/>
    <property type="molecule type" value="Genomic_DNA"/>
</dbReference>
<feature type="transmembrane region" description="Helical" evidence="9">
    <location>
        <begin position="518"/>
        <end position="543"/>
    </location>
</feature>
<feature type="transmembrane region" description="Helical" evidence="9">
    <location>
        <begin position="387"/>
        <end position="407"/>
    </location>
</feature>
<feature type="transmembrane region" description="Helical" evidence="9">
    <location>
        <begin position="246"/>
        <end position="264"/>
    </location>
</feature>
<dbReference type="PANTHER" id="PTHR24243:SF208">
    <property type="entry name" value="PYROKININ-1 RECEPTOR"/>
    <property type="match status" value="1"/>
</dbReference>
<feature type="transmembrane region" description="Helical" evidence="9">
    <location>
        <begin position="608"/>
        <end position="633"/>
    </location>
</feature>
<feature type="transmembrane region" description="Helical" evidence="9">
    <location>
        <begin position="284"/>
        <end position="304"/>
    </location>
</feature>